<feature type="signal peptide" evidence="2">
    <location>
        <begin position="1"/>
        <end position="20"/>
    </location>
</feature>
<feature type="region of interest" description="Disordered" evidence="1">
    <location>
        <begin position="152"/>
        <end position="171"/>
    </location>
</feature>
<reference evidence="3 4" key="1">
    <citation type="submission" date="2024-09" db="EMBL/GenBank/DDBJ databases">
        <authorList>
            <person name="Sun Q."/>
            <person name="Mori K."/>
        </authorList>
    </citation>
    <scope>NUCLEOTIDE SEQUENCE [LARGE SCALE GENOMIC DNA]</scope>
    <source>
        <strain evidence="3 4">TBRC 5777</strain>
    </source>
</reference>
<dbReference type="RefSeq" id="WP_377045771.1">
    <property type="nucleotide sequence ID" value="NZ_JBHLUN010000012.1"/>
</dbReference>
<name>A0ABV6JWD7_9PROT</name>
<proteinExistence type="predicted"/>
<feature type="chain" id="PRO_5047420100" evidence="2">
    <location>
        <begin position="21"/>
        <end position="243"/>
    </location>
</feature>
<evidence type="ECO:0000256" key="2">
    <source>
        <dbReference type="SAM" id="SignalP"/>
    </source>
</evidence>
<protein>
    <submittedName>
        <fullName evidence="3">DUF1190 domain-containing protein</fullName>
    </submittedName>
</protein>
<evidence type="ECO:0000313" key="3">
    <source>
        <dbReference type="EMBL" id="MFC0410025.1"/>
    </source>
</evidence>
<sequence>MRRSTTITLTLLAGAGLGLAYCNRDPDTEGVLETQAACVDRLGDEAASECAEVFRSARLSHAATAPRFSSAEACRAATGSDCAPLGAEPSQADDVPGASPWTAPGASPGAATAASTFIPVMAGVMIGRALSDGTRGATPVYAGAAPPACPPGTQGGAGCTASSSGSGGAGGGGRRYWYSGNSYAGSSDGEARGGFRRAATSAEGEGLLSRGARTGSSYARAGGSVSRAGGLGFSAAAHAGGGS</sequence>
<comment type="caution">
    <text evidence="3">The sequence shown here is derived from an EMBL/GenBank/DDBJ whole genome shotgun (WGS) entry which is preliminary data.</text>
</comment>
<dbReference type="Proteomes" id="UP001589865">
    <property type="component" value="Unassembled WGS sequence"/>
</dbReference>
<organism evidence="3 4">
    <name type="scientific">Roseomonas elaeocarpi</name>
    <dbReference type="NCBI Taxonomy" id="907779"/>
    <lineage>
        <taxon>Bacteria</taxon>
        <taxon>Pseudomonadati</taxon>
        <taxon>Pseudomonadota</taxon>
        <taxon>Alphaproteobacteria</taxon>
        <taxon>Acetobacterales</taxon>
        <taxon>Roseomonadaceae</taxon>
        <taxon>Roseomonas</taxon>
    </lineage>
</organism>
<keyword evidence="2" id="KW-0732">Signal</keyword>
<keyword evidence="4" id="KW-1185">Reference proteome</keyword>
<dbReference type="EMBL" id="JBHLUN010000012">
    <property type="protein sequence ID" value="MFC0410025.1"/>
    <property type="molecule type" value="Genomic_DNA"/>
</dbReference>
<evidence type="ECO:0000313" key="4">
    <source>
        <dbReference type="Proteomes" id="UP001589865"/>
    </source>
</evidence>
<feature type="compositionally biased region" description="Low complexity" evidence="1">
    <location>
        <begin position="97"/>
        <end position="110"/>
    </location>
</feature>
<accession>A0ABV6JWD7</accession>
<dbReference type="Pfam" id="PF06693">
    <property type="entry name" value="DUF1190"/>
    <property type="match status" value="1"/>
</dbReference>
<feature type="region of interest" description="Disordered" evidence="1">
    <location>
        <begin position="187"/>
        <end position="218"/>
    </location>
</feature>
<gene>
    <name evidence="3" type="ORF">ACFFGY_17360</name>
</gene>
<feature type="region of interest" description="Disordered" evidence="1">
    <location>
        <begin position="85"/>
        <end position="110"/>
    </location>
</feature>
<evidence type="ECO:0000256" key="1">
    <source>
        <dbReference type="SAM" id="MobiDB-lite"/>
    </source>
</evidence>
<dbReference type="InterPro" id="IPR009576">
    <property type="entry name" value="Biofilm_formation_YgiB"/>
</dbReference>